<organism evidence="1 2">
    <name type="scientific">Neisseria gonorrhoeae (strain NCCP11945)</name>
    <dbReference type="NCBI Taxonomy" id="521006"/>
    <lineage>
        <taxon>Bacteria</taxon>
        <taxon>Pseudomonadati</taxon>
        <taxon>Pseudomonadota</taxon>
        <taxon>Betaproteobacteria</taxon>
        <taxon>Neisseriales</taxon>
        <taxon>Neisseriaceae</taxon>
        <taxon>Neisseria</taxon>
    </lineage>
</organism>
<gene>
    <name evidence="1" type="ordered locus">NGK_2651</name>
</gene>
<sequence>MPSERPRPFQTASGTRPNLRARTAMRLSGTSQILPCKIRSI</sequence>
<dbReference type="EMBL" id="CP001050">
    <property type="protein sequence ID" value="ACF31250.1"/>
    <property type="molecule type" value="Genomic_DNA"/>
</dbReference>
<reference evidence="1 2" key="1">
    <citation type="journal article" date="2008" name="J. Bacteriol.">
        <title>Complete genome sequence of Neisseria gonorrhoeae NCCP11945.</title>
        <authorList>
            <person name="Chung G.T."/>
            <person name="Yoo J.S."/>
            <person name="Oh H.B."/>
            <person name="Lee Y.S."/>
            <person name="Cha S.H."/>
            <person name="Kim S.J."/>
            <person name="Yoo C.K."/>
        </authorList>
    </citation>
    <scope>NUCLEOTIDE SEQUENCE [LARGE SCALE GENOMIC DNA]</scope>
    <source>
        <strain evidence="1 2">NCCP11945</strain>
    </source>
</reference>
<dbReference type="AlphaFoldDB" id="B4RJI5"/>
<dbReference type="Proteomes" id="UP000002564">
    <property type="component" value="Chromosome"/>
</dbReference>
<protein>
    <submittedName>
        <fullName evidence="1">Uncharacterized protein</fullName>
    </submittedName>
</protein>
<accession>B4RJI5</accession>
<proteinExistence type="predicted"/>
<dbReference type="HOGENOM" id="CLU_3273198_0_0_4"/>
<evidence type="ECO:0000313" key="1">
    <source>
        <dbReference type="EMBL" id="ACF31250.1"/>
    </source>
</evidence>
<name>B4RJI5_NEIG2</name>
<dbReference type="KEGG" id="ngk:NGK_2651"/>
<evidence type="ECO:0000313" key="2">
    <source>
        <dbReference type="Proteomes" id="UP000002564"/>
    </source>
</evidence>